<dbReference type="InterPro" id="IPR051011">
    <property type="entry name" value="Metal_resp_trans_reg"/>
</dbReference>
<feature type="domain" description="HTH arsR-type" evidence="4">
    <location>
        <begin position="1"/>
        <end position="94"/>
    </location>
</feature>
<dbReference type="PROSITE" id="PS50987">
    <property type="entry name" value="HTH_ARSR_2"/>
    <property type="match status" value="1"/>
</dbReference>
<reference evidence="5 6" key="1">
    <citation type="submission" date="2021-01" db="EMBL/GenBank/DDBJ databases">
        <title>Whole genome shotgun sequence of Actinoplanes deccanensis NBRC 13994.</title>
        <authorList>
            <person name="Komaki H."/>
            <person name="Tamura T."/>
        </authorList>
    </citation>
    <scope>NUCLEOTIDE SEQUENCE [LARGE SCALE GENOMIC DNA]</scope>
    <source>
        <strain evidence="5 6">NBRC 13994</strain>
    </source>
</reference>
<keyword evidence="2" id="KW-0238">DNA-binding</keyword>
<organism evidence="5 6">
    <name type="scientific">Paractinoplanes deccanensis</name>
    <dbReference type="NCBI Taxonomy" id="113561"/>
    <lineage>
        <taxon>Bacteria</taxon>
        <taxon>Bacillati</taxon>
        <taxon>Actinomycetota</taxon>
        <taxon>Actinomycetes</taxon>
        <taxon>Micromonosporales</taxon>
        <taxon>Micromonosporaceae</taxon>
        <taxon>Paractinoplanes</taxon>
    </lineage>
</organism>
<keyword evidence="6" id="KW-1185">Reference proteome</keyword>
<dbReference type="InterPro" id="IPR036388">
    <property type="entry name" value="WH-like_DNA-bd_sf"/>
</dbReference>
<dbReference type="PANTHER" id="PTHR43132:SF6">
    <property type="entry name" value="HTH-TYPE TRANSCRIPTIONAL REPRESSOR CZRA"/>
    <property type="match status" value="1"/>
</dbReference>
<proteinExistence type="predicted"/>
<dbReference type="Pfam" id="PF01022">
    <property type="entry name" value="HTH_5"/>
    <property type="match status" value="1"/>
</dbReference>
<dbReference type="RefSeq" id="WP_203765546.1">
    <property type="nucleotide sequence ID" value="NZ_BAAABO010000019.1"/>
</dbReference>
<dbReference type="SMART" id="SM00418">
    <property type="entry name" value="HTH_ARSR"/>
    <property type="match status" value="1"/>
</dbReference>
<evidence type="ECO:0000256" key="2">
    <source>
        <dbReference type="ARBA" id="ARBA00023125"/>
    </source>
</evidence>
<evidence type="ECO:0000313" key="5">
    <source>
        <dbReference type="EMBL" id="GID75339.1"/>
    </source>
</evidence>
<dbReference type="InterPro" id="IPR001845">
    <property type="entry name" value="HTH_ArsR_DNA-bd_dom"/>
</dbReference>
<dbReference type="PANTHER" id="PTHR43132">
    <property type="entry name" value="ARSENICAL RESISTANCE OPERON REPRESSOR ARSR-RELATED"/>
    <property type="match status" value="1"/>
</dbReference>
<dbReference type="InterPro" id="IPR011991">
    <property type="entry name" value="ArsR-like_HTH"/>
</dbReference>
<evidence type="ECO:0000259" key="4">
    <source>
        <dbReference type="PROSITE" id="PS50987"/>
    </source>
</evidence>
<dbReference type="CDD" id="cd00090">
    <property type="entry name" value="HTH_ARSR"/>
    <property type="match status" value="1"/>
</dbReference>
<name>A0ABQ3Y5R5_9ACTN</name>
<accession>A0ABQ3Y5R5</accession>
<dbReference type="Proteomes" id="UP000609879">
    <property type="component" value="Unassembled WGS sequence"/>
</dbReference>
<protein>
    <recommendedName>
        <fullName evidence="4">HTH arsR-type domain-containing protein</fullName>
    </recommendedName>
</protein>
<dbReference type="InterPro" id="IPR036390">
    <property type="entry name" value="WH_DNA-bd_sf"/>
</dbReference>
<evidence type="ECO:0000256" key="3">
    <source>
        <dbReference type="ARBA" id="ARBA00023163"/>
    </source>
</evidence>
<dbReference type="EMBL" id="BOMI01000076">
    <property type="protein sequence ID" value="GID75339.1"/>
    <property type="molecule type" value="Genomic_DNA"/>
</dbReference>
<dbReference type="PRINTS" id="PR00778">
    <property type="entry name" value="HTHARSR"/>
</dbReference>
<evidence type="ECO:0000256" key="1">
    <source>
        <dbReference type="ARBA" id="ARBA00023015"/>
    </source>
</evidence>
<dbReference type="NCBIfam" id="NF033788">
    <property type="entry name" value="HTH_metalloreg"/>
    <property type="match status" value="1"/>
</dbReference>
<keyword evidence="3" id="KW-0804">Transcription</keyword>
<dbReference type="SUPFAM" id="SSF46785">
    <property type="entry name" value="Winged helix' DNA-binding domain"/>
    <property type="match status" value="1"/>
</dbReference>
<keyword evidence="1" id="KW-0805">Transcription regulation</keyword>
<dbReference type="Gene3D" id="1.10.10.10">
    <property type="entry name" value="Winged helix-like DNA-binding domain superfamily/Winged helix DNA-binding domain"/>
    <property type="match status" value="1"/>
</dbReference>
<comment type="caution">
    <text evidence="5">The sequence shown here is derived from an EMBL/GenBank/DDBJ whole genome shotgun (WGS) entry which is preliminary data.</text>
</comment>
<evidence type="ECO:0000313" key="6">
    <source>
        <dbReference type="Proteomes" id="UP000609879"/>
    </source>
</evidence>
<gene>
    <name evidence="5" type="ORF">Ade02nite_39800</name>
</gene>
<sequence length="94" mass="10499">MNDEILERAVTVLRGMAYEHRLRILVLLRGGELTPGEITAAVPADPTAVAHHLRFLLDARLIRRRRQGRQVHYALTGDATAQLVTEVLRYSGGD</sequence>